<name>A0A4Y2FUY0_ARAVE</name>
<dbReference type="Gene3D" id="3.30.420.10">
    <property type="entry name" value="Ribonuclease H-like superfamily/Ribonuclease H"/>
    <property type="match status" value="1"/>
</dbReference>
<accession>A0A4Y2FUY0</accession>
<dbReference type="GO" id="GO:0003676">
    <property type="term" value="F:nucleic acid binding"/>
    <property type="evidence" value="ECO:0007669"/>
    <property type="project" value="InterPro"/>
</dbReference>
<dbReference type="PANTHER" id="PTHR47326">
    <property type="entry name" value="TRANSPOSABLE ELEMENT TC3 TRANSPOSASE-LIKE PROTEIN"/>
    <property type="match status" value="1"/>
</dbReference>
<keyword evidence="2" id="KW-1185">Reference proteome</keyword>
<dbReference type="Proteomes" id="UP000499080">
    <property type="component" value="Unassembled WGS sequence"/>
</dbReference>
<dbReference type="AlphaFoldDB" id="A0A4Y2FUY0"/>
<dbReference type="OrthoDB" id="9971063at2759"/>
<protein>
    <recommendedName>
        <fullName evidence="3">Tc1-like transposase DDE domain-containing protein</fullName>
    </recommendedName>
</protein>
<proteinExistence type="predicted"/>
<dbReference type="InterPro" id="IPR036397">
    <property type="entry name" value="RNaseH_sf"/>
</dbReference>
<organism evidence="1 2">
    <name type="scientific">Araneus ventricosus</name>
    <name type="common">Orbweaver spider</name>
    <name type="synonym">Epeira ventricosa</name>
    <dbReference type="NCBI Taxonomy" id="182803"/>
    <lineage>
        <taxon>Eukaryota</taxon>
        <taxon>Metazoa</taxon>
        <taxon>Ecdysozoa</taxon>
        <taxon>Arthropoda</taxon>
        <taxon>Chelicerata</taxon>
        <taxon>Arachnida</taxon>
        <taxon>Araneae</taxon>
        <taxon>Araneomorphae</taxon>
        <taxon>Entelegynae</taxon>
        <taxon>Araneoidea</taxon>
        <taxon>Araneidae</taxon>
        <taxon>Araneus</taxon>
    </lineage>
</organism>
<evidence type="ECO:0000313" key="1">
    <source>
        <dbReference type="EMBL" id="GBM45083.1"/>
    </source>
</evidence>
<comment type="caution">
    <text evidence="1">The sequence shown here is derived from an EMBL/GenBank/DDBJ whole genome shotgun (WGS) entry which is preliminary data.</text>
</comment>
<dbReference type="PANTHER" id="PTHR47326:SF1">
    <property type="entry name" value="HTH PSQ-TYPE DOMAIN-CONTAINING PROTEIN"/>
    <property type="match status" value="1"/>
</dbReference>
<dbReference type="EMBL" id="BGPR01001088">
    <property type="protein sequence ID" value="GBM45083.1"/>
    <property type="molecule type" value="Genomic_DNA"/>
</dbReference>
<reference evidence="1 2" key="1">
    <citation type="journal article" date="2019" name="Sci. Rep.">
        <title>Orb-weaving spider Araneus ventricosus genome elucidates the spidroin gene catalogue.</title>
        <authorList>
            <person name="Kono N."/>
            <person name="Nakamura H."/>
            <person name="Ohtoshi R."/>
            <person name="Moran D.A.P."/>
            <person name="Shinohara A."/>
            <person name="Yoshida Y."/>
            <person name="Fujiwara M."/>
            <person name="Mori M."/>
            <person name="Tomita M."/>
            <person name="Arakawa K."/>
        </authorList>
    </citation>
    <scope>NUCLEOTIDE SEQUENCE [LARGE SCALE GENOMIC DNA]</scope>
</reference>
<sequence length="163" mass="18846">MFPYKIQTLQPLSANAIDARYDFANAMLQLMDEGDIDVGNIWFSDEAYFNLDGFVNKQNWRIWGTENPHVAVPSSLYSPKVMVWAVISSKANNWPICREPTTNAAKYLEILDEFVAIHCALDNHWNASWFMQDGARPHRTPAVFDFLSERFNDRVIALDYDKH</sequence>
<gene>
    <name evidence="1" type="ORF">AVEN_152337_1</name>
</gene>
<evidence type="ECO:0000313" key="2">
    <source>
        <dbReference type="Proteomes" id="UP000499080"/>
    </source>
</evidence>
<evidence type="ECO:0008006" key="3">
    <source>
        <dbReference type="Google" id="ProtNLM"/>
    </source>
</evidence>